<dbReference type="PANTHER" id="PTHR33087">
    <property type="entry name" value="OS07G0539200 PROTEIN"/>
    <property type="match status" value="1"/>
</dbReference>
<evidence type="ECO:0000313" key="3">
    <source>
        <dbReference type="Proteomes" id="UP000479710"/>
    </source>
</evidence>
<reference evidence="2 3" key="1">
    <citation type="submission" date="2019-11" db="EMBL/GenBank/DDBJ databases">
        <title>Whole genome sequence of Oryza granulata.</title>
        <authorList>
            <person name="Li W."/>
        </authorList>
    </citation>
    <scope>NUCLEOTIDE SEQUENCE [LARGE SCALE GENOMIC DNA]</scope>
    <source>
        <strain evidence="3">cv. Menghai</strain>
        <tissue evidence="2">Leaf</tissue>
    </source>
</reference>
<dbReference type="OrthoDB" id="688827at2759"/>
<gene>
    <name evidence="2" type="ORF">E2562_037436</name>
</gene>
<evidence type="ECO:0000256" key="1">
    <source>
        <dbReference type="SAM" id="MobiDB-lite"/>
    </source>
</evidence>
<feature type="compositionally biased region" description="Basic and acidic residues" evidence="1">
    <location>
        <begin position="213"/>
        <end position="226"/>
    </location>
</feature>
<evidence type="ECO:0000313" key="2">
    <source>
        <dbReference type="EMBL" id="KAF0935946.1"/>
    </source>
</evidence>
<dbReference type="Proteomes" id="UP000479710">
    <property type="component" value="Unassembled WGS sequence"/>
</dbReference>
<accession>A0A6G1FG94</accession>
<dbReference type="AlphaFoldDB" id="A0A6G1FG94"/>
<organism evidence="2 3">
    <name type="scientific">Oryza meyeriana var. granulata</name>
    <dbReference type="NCBI Taxonomy" id="110450"/>
    <lineage>
        <taxon>Eukaryota</taxon>
        <taxon>Viridiplantae</taxon>
        <taxon>Streptophyta</taxon>
        <taxon>Embryophyta</taxon>
        <taxon>Tracheophyta</taxon>
        <taxon>Spermatophyta</taxon>
        <taxon>Magnoliopsida</taxon>
        <taxon>Liliopsida</taxon>
        <taxon>Poales</taxon>
        <taxon>Poaceae</taxon>
        <taxon>BOP clade</taxon>
        <taxon>Oryzoideae</taxon>
        <taxon>Oryzeae</taxon>
        <taxon>Oryzinae</taxon>
        <taxon>Oryza</taxon>
        <taxon>Oryza meyeriana</taxon>
    </lineage>
</organism>
<sequence>MHVWAADVAERLIGRTCTLEQIETDLVHPVDSGDTRTINLWAWMANPSSISKRVWLGITSRAKDSQLESVTMAEKPPEHWQRGVKHPILFHLEEIHDYTSATVDLANQSACQPTKRRLPPWNLGVMDDDPVPGRSFKDFPHHSLPPHSVHARLGREKERGDDCGRDNDDGQDTGHDGARRRLGQGGSTYHRERTRSPRQRDRGNTSLHRGRRHQDEHNEPAHDELSTPKGALACRGELLRGGARQPALPRQHEQEAEVSKLQFLFTLRATSLKDMPTNQEVVSNQAGLDDHIRRAALILNNLQAPRNEAWFRAGHHDALNTVLV</sequence>
<dbReference type="InterPro" id="IPR053253">
    <property type="entry name" value="Sex_diff_modulator"/>
</dbReference>
<dbReference type="PANTHER" id="PTHR33087:SF21">
    <property type="entry name" value="OS03G0782100 PROTEIN"/>
    <property type="match status" value="1"/>
</dbReference>
<comment type="caution">
    <text evidence="2">The sequence shown here is derived from an EMBL/GenBank/DDBJ whole genome shotgun (WGS) entry which is preliminary data.</text>
</comment>
<feature type="compositionally biased region" description="Basic and acidic residues" evidence="1">
    <location>
        <begin position="153"/>
        <end position="179"/>
    </location>
</feature>
<protein>
    <submittedName>
        <fullName evidence="2">Uncharacterized protein</fullName>
    </submittedName>
</protein>
<dbReference type="EMBL" id="SPHZ02000001">
    <property type="protein sequence ID" value="KAF0935946.1"/>
    <property type="molecule type" value="Genomic_DNA"/>
</dbReference>
<feature type="compositionally biased region" description="Basic and acidic residues" evidence="1">
    <location>
        <begin position="189"/>
        <end position="203"/>
    </location>
</feature>
<proteinExistence type="predicted"/>
<keyword evidence="3" id="KW-1185">Reference proteome</keyword>
<name>A0A6G1FG94_9ORYZ</name>
<feature type="region of interest" description="Disordered" evidence="1">
    <location>
        <begin position="132"/>
        <end position="229"/>
    </location>
</feature>